<evidence type="ECO:0000256" key="2">
    <source>
        <dbReference type="ARBA" id="ARBA00022475"/>
    </source>
</evidence>
<feature type="domain" description="MacB-like periplasmic core" evidence="8">
    <location>
        <begin position="20"/>
        <end position="239"/>
    </location>
</feature>
<accession>A0A1T3IN70</accession>
<gene>
    <name evidence="9" type="ORF">BMF97_03645</name>
</gene>
<name>A0A1T3IN70_ELIME</name>
<dbReference type="EMBL" id="MPOG01000004">
    <property type="protein sequence ID" value="OOH97420.1"/>
    <property type="molecule type" value="Genomic_DNA"/>
</dbReference>
<keyword evidence="5 6" id="KW-0472">Membrane</keyword>
<feature type="transmembrane region" description="Helical" evidence="6">
    <location>
        <begin position="386"/>
        <end position="411"/>
    </location>
</feature>
<evidence type="ECO:0000259" key="7">
    <source>
        <dbReference type="Pfam" id="PF02687"/>
    </source>
</evidence>
<dbReference type="OrthoDB" id="8740261at2"/>
<evidence type="ECO:0000256" key="1">
    <source>
        <dbReference type="ARBA" id="ARBA00004651"/>
    </source>
</evidence>
<dbReference type="InterPro" id="IPR050250">
    <property type="entry name" value="Macrolide_Exporter_MacB"/>
</dbReference>
<evidence type="ECO:0000256" key="3">
    <source>
        <dbReference type="ARBA" id="ARBA00022692"/>
    </source>
</evidence>
<feature type="transmembrane region" description="Helical" evidence="6">
    <location>
        <begin position="690"/>
        <end position="714"/>
    </location>
</feature>
<comment type="caution">
    <text evidence="9">The sequence shown here is derived from an EMBL/GenBank/DDBJ whole genome shotgun (WGS) entry which is preliminary data.</text>
</comment>
<dbReference type="STRING" id="238.BBD35_10655"/>
<keyword evidence="4 6" id="KW-1133">Transmembrane helix</keyword>
<dbReference type="RefSeq" id="WP_070904368.1">
    <property type="nucleotide sequence ID" value="NZ_CP016378.1"/>
</dbReference>
<feature type="domain" description="ABC3 transporter permease C-terminal" evidence="7">
    <location>
        <begin position="695"/>
        <end position="805"/>
    </location>
</feature>
<keyword evidence="2" id="KW-1003">Cell membrane</keyword>
<organism evidence="9 10">
    <name type="scientific">Elizabethkingia meningoseptica</name>
    <name type="common">Chryseobacterium meningosepticum</name>
    <dbReference type="NCBI Taxonomy" id="238"/>
    <lineage>
        <taxon>Bacteria</taxon>
        <taxon>Pseudomonadati</taxon>
        <taxon>Bacteroidota</taxon>
        <taxon>Flavobacteriia</taxon>
        <taxon>Flavobacteriales</taxon>
        <taxon>Weeksellaceae</taxon>
        <taxon>Elizabethkingia</taxon>
    </lineage>
</organism>
<comment type="subcellular location">
    <subcellularLocation>
        <location evidence="1">Cell membrane</location>
        <topology evidence="1">Multi-pass membrane protein</topology>
    </subcellularLocation>
</comment>
<dbReference type="AlphaFoldDB" id="A0A1T3IN70"/>
<feature type="transmembrane region" description="Helical" evidence="6">
    <location>
        <begin position="297"/>
        <end position="318"/>
    </location>
</feature>
<dbReference type="eggNOG" id="COG0577">
    <property type="taxonomic scope" value="Bacteria"/>
</dbReference>
<evidence type="ECO:0000256" key="6">
    <source>
        <dbReference type="SAM" id="Phobius"/>
    </source>
</evidence>
<evidence type="ECO:0000313" key="10">
    <source>
        <dbReference type="Proteomes" id="UP000188947"/>
    </source>
</evidence>
<evidence type="ECO:0000256" key="5">
    <source>
        <dbReference type="ARBA" id="ARBA00023136"/>
    </source>
</evidence>
<protein>
    <submittedName>
        <fullName evidence="9">Antibiotic ABC transporter permease</fullName>
    </submittedName>
</protein>
<keyword evidence="10" id="KW-1185">Reference proteome</keyword>
<dbReference type="GO" id="GO:0022857">
    <property type="term" value="F:transmembrane transporter activity"/>
    <property type="evidence" value="ECO:0007669"/>
    <property type="project" value="TreeGrafter"/>
</dbReference>
<dbReference type="Proteomes" id="UP000188947">
    <property type="component" value="Unassembled WGS sequence"/>
</dbReference>
<feature type="transmembrane region" description="Helical" evidence="6">
    <location>
        <begin position="343"/>
        <end position="366"/>
    </location>
</feature>
<reference evidence="9 10" key="1">
    <citation type="submission" date="2016-11" db="EMBL/GenBank/DDBJ databases">
        <title>Genome sequence and comparative genomic analysis of clinical strain Elizabethkingia meningoseptica 61421 PRCM.</title>
        <authorList>
            <person name="Wang M."/>
            <person name="Hu S."/>
            <person name="Cao L."/>
            <person name="Jiang T."/>
            <person name="Zhou Y."/>
            <person name="Ming D."/>
        </authorList>
    </citation>
    <scope>NUCLEOTIDE SEQUENCE [LARGE SCALE GENOMIC DNA]</scope>
    <source>
        <strain evidence="9 10">61421 PRCM</strain>
    </source>
</reference>
<sequence length="813" mass="92787">MLRNWLKIAFINYKKNWLSTVINLFGLTIGLTGFMLILMHWNDEDSYESWNPEKQNIYYLQAYNKNGDWWNNNMSHPIPYYADKLIPEVEDYLLISGDGGGQIKSSQGKSVFSTKGLAVTEHFFNFFPFKLQSGSYKDALTDKHKIAISSDLSTKLFGTVKAAGEKVTIEDSLYVVTAVYEIPKANTVAKPEYVVLSKEAVEARKLLEEKNDPSWGSNNYQALLKLKKGADPVNVAEQIYQKEILGIRYKNSTYGDISSKQALEMYGPNKFELTPLDKTKLHAKGEFFYKKGDYKTILILFWLSVLIILLSIINFVNLTTAQASQRAKEVGVRKALGSNRTQLIIQFLIEAFILCMLAYSLSLVLVEIILPFFNKFLNKEMLMDSWTIYLYSGLMILVVSVIAGLIPAVYLANFKPINTLKGNFSRSRHGVLLRNGILGLQLVISSFFIISGFIIYQQVAYMMDKELGFNGKQMLQISMNQASKKPWLKYERLREELKKIQGVTDVSYGEAIPTPSGASSTIEYMGKSILAQHGSMDYNFLPFSEVTIVEGRNITPQFASDSINTLIVNEAFAKRMNWTAKEAVGKEVHPGFVDGSTTYKIVGVTKDYNMWGVAQEVPPISFFHYKESEWKRYYMRTVLVKISENDIPGTLERLKAFWTTKGEPGYPFDYYFVDQQFAKSFTRYQKQKTLFTLLNGVVLVVALLGLFALSSLIIDQKLRDVAIKKTLGASSGVLIKDLTKKFLWITAIAVLFSIPVSYYFMNEWLKDFAYRIEMPWWPYILSLIILLLLTFLVVSIKAYRATKVELVRYLKYE</sequence>
<evidence type="ECO:0000259" key="8">
    <source>
        <dbReference type="Pfam" id="PF12704"/>
    </source>
</evidence>
<proteinExistence type="predicted"/>
<feature type="transmembrane region" description="Helical" evidence="6">
    <location>
        <begin position="742"/>
        <end position="761"/>
    </location>
</feature>
<feature type="domain" description="ABC3 transporter permease C-terminal" evidence="7">
    <location>
        <begin position="303"/>
        <end position="415"/>
    </location>
</feature>
<feature type="transmembrane region" description="Helical" evidence="6">
    <location>
        <begin position="21"/>
        <end position="41"/>
    </location>
</feature>
<dbReference type="InterPro" id="IPR003838">
    <property type="entry name" value="ABC3_permease_C"/>
</dbReference>
<feature type="transmembrane region" description="Helical" evidence="6">
    <location>
        <begin position="432"/>
        <end position="456"/>
    </location>
</feature>
<evidence type="ECO:0000256" key="4">
    <source>
        <dbReference type="ARBA" id="ARBA00022989"/>
    </source>
</evidence>
<feature type="domain" description="MacB-like periplasmic core" evidence="8">
    <location>
        <begin position="442"/>
        <end position="645"/>
    </location>
</feature>
<feature type="transmembrane region" description="Helical" evidence="6">
    <location>
        <begin position="776"/>
        <end position="799"/>
    </location>
</feature>
<dbReference type="PANTHER" id="PTHR30572:SF18">
    <property type="entry name" value="ABC-TYPE MACROLIDE FAMILY EXPORT SYSTEM PERMEASE COMPONENT 2"/>
    <property type="match status" value="1"/>
</dbReference>
<evidence type="ECO:0000313" key="9">
    <source>
        <dbReference type="EMBL" id="OOH97420.1"/>
    </source>
</evidence>
<dbReference type="Pfam" id="PF12704">
    <property type="entry name" value="MacB_PCD"/>
    <property type="match status" value="2"/>
</dbReference>
<dbReference type="PANTHER" id="PTHR30572">
    <property type="entry name" value="MEMBRANE COMPONENT OF TRANSPORTER-RELATED"/>
    <property type="match status" value="1"/>
</dbReference>
<dbReference type="InterPro" id="IPR025857">
    <property type="entry name" value="MacB_PCD"/>
</dbReference>
<dbReference type="Pfam" id="PF02687">
    <property type="entry name" value="FtsX"/>
    <property type="match status" value="2"/>
</dbReference>
<keyword evidence="3 6" id="KW-0812">Transmembrane</keyword>
<dbReference type="GO" id="GO:0005886">
    <property type="term" value="C:plasma membrane"/>
    <property type="evidence" value="ECO:0007669"/>
    <property type="project" value="UniProtKB-SubCell"/>
</dbReference>